<name>A0ABS1B8A8_9MICO</name>
<feature type="transmembrane region" description="Helical" evidence="6">
    <location>
        <begin position="66"/>
        <end position="87"/>
    </location>
</feature>
<evidence type="ECO:0000313" key="8">
    <source>
        <dbReference type="EMBL" id="MBK0330876.1"/>
    </source>
</evidence>
<dbReference type="InterPro" id="IPR003807">
    <property type="entry name" value="DUF202"/>
</dbReference>
<dbReference type="Proteomes" id="UP000612352">
    <property type="component" value="Unassembled WGS sequence"/>
</dbReference>
<gene>
    <name evidence="8" type="ORF">I8D64_05610</name>
</gene>
<feature type="transmembrane region" description="Helical" evidence="6">
    <location>
        <begin position="108"/>
        <end position="131"/>
    </location>
</feature>
<sequence>MSRDSSDGTAGSDASGGPAGPSPVEPDAVFDKGLQPERTLLAWRRTCLAFGVASLVGMRFTVEAMGILAVVVGVIGAGLAVLAYALAATGYRRAHHSLRGQGILARGGLPMLAGTAAVLVIGALCAGYLAIGLLGA</sequence>
<dbReference type="Pfam" id="PF02656">
    <property type="entry name" value="DUF202"/>
    <property type="match status" value="1"/>
</dbReference>
<comment type="subcellular location">
    <subcellularLocation>
        <location evidence="1">Endomembrane system</location>
        <topology evidence="1">Multi-pass membrane protein</topology>
    </subcellularLocation>
</comment>
<feature type="domain" description="DUF202" evidence="7">
    <location>
        <begin position="31"/>
        <end position="95"/>
    </location>
</feature>
<evidence type="ECO:0000313" key="9">
    <source>
        <dbReference type="Proteomes" id="UP000612352"/>
    </source>
</evidence>
<feature type="region of interest" description="Disordered" evidence="5">
    <location>
        <begin position="1"/>
        <end position="28"/>
    </location>
</feature>
<keyword evidence="4 6" id="KW-0472">Membrane</keyword>
<dbReference type="EMBL" id="JAEDAJ010000002">
    <property type="protein sequence ID" value="MBK0330876.1"/>
    <property type="molecule type" value="Genomic_DNA"/>
</dbReference>
<keyword evidence="2 6" id="KW-0812">Transmembrane</keyword>
<evidence type="ECO:0000256" key="6">
    <source>
        <dbReference type="SAM" id="Phobius"/>
    </source>
</evidence>
<comment type="caution">
    <text evidence="8">The sequence shown here is derived from an EMBL/GenBank/DDBJ whole genome shotgun (WGS) entry which is preliminary data.</text>
</comment>
<organism evidence="8 9">
    <name type="scientific">Brachybacterium halotolerans</name>
    <dbReference type="NCBI Taxonomy" id="2795215"/>
    <lineage>
        <taxon>Bacteria</taxon>
        <taxon>Bacillati</taxon>
        <taxon>Actinomycetota</taxon>
        <taxon>Actinomycetes</taxon>
        <taxon>Micrococcales</taxon>
        <taxon>Dermabacteraceae</taxon>
        <taxon>Brachybacterium</taxon>
    </lineage>
</organism>
<proteinExistence type="predicted"/>
<evidence type="ECO:0000259" key="7">
    <source>
        <dbReference type="Pfam" id="PF02656"/>
    </source>
</evidence>
<evidence type="ECO:0000256" key="1">
    <source>
        <dbReference type="ARBA" id="ARBA00004127"/>
    </source>
</evidence>
<evidence type="ECO:0000256" key="4">
    <source>
        <dbReference type="ARBA" id="ARBA00023136"/>
    </source>
</evidence>
<evidence type="ECO:0000256" key="2">
    <source>
        <dbReference type="ARBA" id="ARBA00022692"/>
    </source>
</evidence>
<feature type="compositionally biased region" description="Low complexity" evidence="5">
    <location>
        <begin position="7"/>
        <end position="16"/>
    </location>
</feature>
<dbReference type="RefSeq" id="WP_200501711.1">
    <property type="nucleotide sequence ID" value="NZ_JAEDAJ010000002.1"/>
</dbReference>
<keyword evidence="9" id="KW-1185">Reference proteome</keyword>
<keyword evidence="3 6" id="KW-1133">Transmembrane helix</keyword>
<evidence type="ECO:0000256" key="3">
    <source>
        <dbReference type="ARBA" id="ARBA00022989"/>
    </source>
</evidence>
<reference evidence="8 9" key="1">
    <citation type="submission" date="2020-12" db="EMBL/GenBank/DDBJ databases">
        <title>Brachybacterium sp. MASK1Z-5, whole genome shotgun sequence.</title>
        <authorList>
            <person name="Tuo L."/>
        </authorList>
    </citation>
    <scope>NUCLEOTIDE SEQUENCE [LARGE SCALE GENOMIC DNA]</scope>
    <source>
        <strain evidence="8 9">MASK1Z-5</strain>
    </source>
</reference>
<evidence type="ECO:0000256" key="5">
    <source>
        <dbReference type="SAM" id="MobiDB-lite"/>
    </source>
</evidence>
<accession>A0ABS1B8A8</accession>
<protein>
    <submittedName>
        <fullName evidence="8">DUF202 domain-containing protein</fullName>
    </submittedName>
</protein>
<feature type="transmembrane region" description="Helical" evidence="6">
    <location>
        <begin position="42"/>
        <end position="60"/>
    </location>
</feature>